<evidence type="ECO:0000313" key="2">
    <source>
        <dbReference type="EMBL" id="CAK0826277.1"/>
    </source>
</evidence>
<organism evidence="2 3">
    <name type="scientific">Prorocentrum cordatum</name>
    <dbReference type="NCBI Taxonomy" id="2364126"/>
    <lineage>
        <taxon>Eukaryota</taxon>
        <taxon>Sar</taxon>
        <taxon>Alveolata</taxon>
        <taxon>Dinophyceae</taxon>
        <taxon>Prorocentrales</taxon>
        <taxon>Prorocentraceae</taxon>
        <taxon>Prorocentrum</taxon>
    </lineage>
</organism>
<sequence>GEDEEVAGAGVRSQELREWQHVGSARSRTVAAKVVPSDQLPPPPARWLCRPAATSSDGDPRDERQHQSDHWSSGEDSLHTDYKDSDYKSTDYYLDPSLSLLQTSRI</sequence>
<dbReference type="Proteomes" id="UP001189429">
    <property type="component" value="Unassembled WGS sequence"/>
</dbReference>
<keyword evidence="3" id="KW-1185">Reference proteome</keyword>
<protein>
    <submittedName>
        <fullName evidence="2">Uncharacterized protein</fullName>
    </submittedName>
</protein>
<feature type="non-terminal residue" evidence="2">
    <location>
        <position position="1"/>
    </location>
</feature>
<feature type="region of interest" description="Disordered" evidence="1">
    <location>
        <begin position="18"/>
        <end position="92"/>
    </location>
</feature>
<gene>
    <name evidence="2" type="ORF">PCOR1329_LOCUS26196</name>
</gene>
<evidence type="ECO:0000313" key="3">
    <source>
        <dbReference type="Proteomes" id="UP001189429"/>
    </source>
</evidence>
<comment type="caution">
    <text evidence="2">The sequence shown here is derived from an EMBL/GenBank/DDBJ whole genome shotgun (WGS) entry which is preliminary data.</text>
</comment>
<dbReference type="EMBL" id="CAUYUJ010009272">
    <property type="protein sequence ID" value="CAK0826277.1"/>
    <property type="molecule type" value="Genomic_DNA"/>
</dbReference>
<evidence type="ECO:0000256" key="1">
    <source>
        <dbReference type="SAM" id="MobiDB-lite"/>
    </source>
</evidence>
<proteinExistence type="predicted"/>
<accession>A0ABN9S5N1</accession>
<reference evidence="2" key="1">
    <citation type="submission" date="2023-10" db="EMBL/GenBank/DDBJ databases">
        <authorList>
            <person name="Chen Y."/>
            <person name="Shah S."/>
            <person name="Dougan E. K."/>
            <person name="Thang M."/>
            <person name="Chan C."/>
        </authorList>
    </citation>
    <scope>NUCLEOTIDE SEQUENCE [LARGE SCALE GENOMIC DNA]</scope>
</reference>
<feature type="compositionally biased region" description="Basic and acidic residues" evidence="1">
    <location>
        <begin position="58"/>
        <end position="89"/>
    </location>
</feature>
<name>A0ABN9S5N1_9DINO</name>